<feature type="region of interest" description="Disordered" evidence="1">
    <location>
        <begin position="1"/>
        <end position="35"/>
    </location>
</feature>
<evidence type="ECO:0000256" key="1">
    <source>
        <dbReference type="SAM" id="MobiDB-lite"/>
    </source>
</evidence>
<sequence>MSSESSNGSQGSFAEHFDCASARPEHYSPAGEGPLAGQRYYFQMRADTAKNIYGRSNDCASQLLIEQPERQSRDRETDVKENKSILKL</sequence>
<proteinExistence type="predicted"/>
<dbReference type="AlphaFoldDB" id="A0A7U4GDZ9"/>
<accession>A0A7U4GDZ9</accession>
<evidence type="ECO:0000313" key="2">
    <source>
        <dbReference type="EMBL" id="AHM72800.1"/>
    </source>
</evidence>
<protein>
    <submittedName>
        <fullName evidence="2">Uncharacterized protein</fullName>
    </submittedName>
</protein>
<organism evidence="2 3">
    <name type="scientific">Yersinia enterocolitica LC20</name>
    <dbReference type="NCBI Taxonomy" id="1443113"/>
    <lineage>
        <taxon>Bacteria</taxon>
        <taxon>Pseudomonadati</taxon>
        <taxon>Pseudomonadota</taxon>
        <taxon>Gammaproteobacteria</taxon>
        <taxon>Enterobacterales</taxon>
        <taxon>Yersiniaceae</taxon>
        <taxon>Yersinia</taxon>
    </lineage>
</organism>
<dbReference type="EMBL" id="CP007448">
    <property type="protein sequence ID" value="AHM72800.1"/>
    <property type="molecule type" value="Genomic_DNA"/>
</dbReference>
<feature type="compositionally biased region" description="Low complexity" evidence="1">
    <location>
        <begin position="1"/>
        <end position="12"/>
    </location>
</feature>
<feature type="compositionally biased region" description="Basic and acidic residues" evidence="1">
    <location>
        <begin position="67"/>
        <end position="88"/>
    </location>
</feature>
<feature type="region of interest" description="Disordered" evidence="1">
    <location>
        <begin position="65"/>
        <end position="88"/>
    </location>
</feature>
<reference evidence="2 3" key="1">
    <citation type="submission" date="2017-11" db="EMBL/GenBank/DDBJ databases">
        <title>The complete genome sequence and comparative genome analysis of Yersinia enterocolitica strain LC20.</title>
        <authorList>
            <person name="Shi G."/>
            <person name="Su M."/>
            <person name="Liang J."/>
            <person name="Gu W."/>
            <person name="Xiao Y."/>
            <person name="Zhang Z."/>
            <person name="Qiu H."/>
            <person name="Duan R."/>
            <person name="Zhang Z."/>
            <person name="Li Y."/>
            <person name="Zhang X."/>
            <person name="Ling Y."/>
            <person name="Song L."/>
            <person name="Chen M."/>
            <person name="Zhao Y."/>
            <person name="Wu J."/>
            <person name="Jing H."/>
            <person name="Xiao J."/>
            <person name="Wang X."/>
        </authorList>
    </citation>
    <scope>NUCLEOTIDE SEQUENCE [LARGE SCALE GENOMIC DNA]</scope>
    <source>
        <strain evidence="2 3">LC20</strain>
    </source>
</reference>
<evidence type="ECO:0000313" key="3">
    <source>
        <dbReference type="Proteomes" id="UP000230961"/>
    </source>
</evidence>
<feature type="compositionally biased region" description="Basic and acidic residues" evidence="1">
    <location>
        <begin position="15"/>
        <end position="26"/>
    </location>
</feature>
<dbReference type="KEGG" id="yel:LC20_01546"/>
<dbReference type="Proteomes" id="UP000230961">
    <property type="component" value="Chromosome"/>
</dbReference>
<name>A0A7U4GDZ9_YEREN</name>
<gene>
    <name evidence="2" type="ORF">LC20_01546</name>
</gene>